<proteinExistence type="predicted"/>
<reference evidence="3 4" key="1">
    <citation type="submission" date="2024-04" db="EMBL/GenBank/DDBJ databases">
        <title>Biological Control Activity of Plant Growth Promoting Rhizobacteria Burkholderia pyrrocinia BX1 against Tobacco black shank Introduction Tobacco black shank (TBS) caused by the oomycete Phytophthora. nicotianae (P. nicotianae) has become a destructive soil.</title>
        <authorList>
            <person name="Liu X."/>
            <person name="Shu C."/>
        </authorList>
    </citation>
    <scope>NUCLEOTIDE SEQUENCE [LARGE SCALE GENOMIC DNA]</scope>
    <source>
        <strain evidence="3 4">BX1</strain>
    </source>
</reference>
<keyword evidence="3" id="KW-0347">Helicase</keyword>
<dbReference type="InterPro" id="IPR027417">
    <property type="entry name" value="P-loop_NTPase"/>
</dbReference>
<dbReference type="RefSeq" id="WP_342308244.1">
    <property type="nucleotide sequence ID" value="NZ_CP150849.1"/>
</dbReference>
<dbReference type="GO" id="GO:0004386">
    <property type="term" value="F:helicase activity"/>
    <property type="evidence" value="ECO:0007669"/>
    <property type="project" value="UniProtKB-KW"/>
</dbReference>
<dbReference type="SMART" id="SM00487">
    <property type="entry name" value="DEXDc"/>
    <property type="match status" value="1"/>
</dbReference>
<dbReference type="PANTHER" id="PTHR45766:SF6">
    <property type="entry name" value="SWI_SNF-RELATED MATRIX-ASSOCIATED ACTIN-DEPENDENT REGULATOR OF CHROMATIN SUBFAMILY A-LIKE PROTEIN 1"/>
    <property type="match status" value="1"/>
</dbReference>
<dbReference type="PANTHER" id="PTHR45766">
    <property type="entry name" value="DNA ANNEALING HELICASE AND ENDONUCLEASE ZRANB3 FAMILY MEMBER"/>
    <property type="match status" value="1"/>
</dbReference>
<dbReference type="GO" id="GO:0016787">
    <property type="term" value="F:hydrolase activity"/>
    <property type="evidence" value="ECO:0007669"/>
    <property type="project" value="UniProtKB-KW"/>
</dbReference>
<gene>
    <name evidence="3" type="ORF">WN985_00035</name>
</gene>
<dbReference type="Pfam" id="PF00176">
    <property type="entry name" value="SNF2-rel_dom"/>
    <property type="match status" value="1"/>
</dbReference>
<dbReference type="Gene3D" id="3.40.50.10810">
    <property type="entry name" value="Tandem AAA-ATPase domain"/>
    <property type="match status" value="1"/>
</dbReference>
<evidence type="ECO:0000313" key="3">
    <source>
        <dbReference type="EMBL" id="WZW54109.1"/>
    </source>
</evidence>
<dbReference type="InterPro" id="IPR049730">
    <property type="entry name" value="SNF2/RAD54-like_C"/>
</dbReference>
<dbReference type="Proteomes" id="UP001484179">
    <property type="component" value="Chromosome 1"/>
</dbReference>
<feature type="domain" description="Helicase ATP-binding" evidence="2">
    <location>
        <begin position="133"/>
        <end position="298"/>
    </location>
</feature>
<evidence type="ECO:0000313" key="4">
    <source>
        <dbReference type="Proteomes" id="UP001484179"/>
    </source>
</evidence>
<keyword evidence="1 3" id="KW-0378">Hydrolase</keyword>
<dbReference type="SUPFAM" id="SSF52540">
    <property type="entry name" value="P-loop containing nucleoside triphosphate hydrolases"/>
    <property type="match status" value="2"/>
</dbReference>
<protein>
    <submittedName>
        <fullName evidence="3">DEAD/DEAH box helicase</fullName>
        <ecNumber evidence="3">3.6.4.-</ecNumber>
    </submittedName>
</protein>
<dbReference type="InterPro" id="IPR001650">
    <property type="entry name" value="Helicase_C-like"/>
</dbReference>
<dbReference type="InterPro" id="IPR000330">
    <property type="entry name" value="SNF2_N"/>
</dbReference>
<dbReference type="Gene3D" id="3.40.50.300">
    <property type="entry name" value="P-loop containing nucleotide triphosphate hydrolases"/>
    <property type="match status" value="1"/>
</dbReference>
<dbReference type="InterPro" id="IPR014001">
    <property type="entry name" value="Helicase_ATP-bd"/>
</dbReference>
<evidence type="ECO:0000256" key="1">
    <source>
        <dbReference type="ARBA" id="ARBA00022801"/>
    </source>
</evidence>
<dbReference type="EC" id="3.6.4.-" evidence="3"/>
<dbReference type="InterPro" id="IPR038718">
    <property type="entry name" value="SNF2-like_sf"/>
</dbReference>
<evidence type="ECO:0000259" key="2">
    <source>
        <dbReference type="PROSITE" id="PS51192"/>
    </source>
</evidence>
<keyword evidence="4" id="KW-1185">Reference proteome</keyword>
<sequence length="608" mass="67948">MLNIDYRDTDRRAVLSWEPADEASSWFDVIKRLILDSTDEAKQEAALVLSLPWWNFIALRSRFGDICTGYNLQPGHTLGVSQSAADLLRQSRRTSSSYQLATQAHAINQDQLRSKLRSLGFVRDLTEKQARNVSRIAALPAGATFSVPGAGKTTEALATFVYRASDDERLLVIAPKNAFAAWDEQLEDCMPYVQAAFTRLRGGKDKIARLLDDDPRWMLITYQQLARIPDLISAHIARHKTHVFLDESHRIKSGVGKQTARAALGLAHLPVGKLIMSGTPMPQSTEDLIPQFAFLYPEIPASAESVVELIKPVYVRTNKSELNLPPVDRKLVRLAMAPMQGELYKLMKFEVCREAATALNIRNKQAFRSLGRSVARLLQFVSNPALLSSEIGFAHPDLLTAVLAEGDGPKLKYILRRARQLARGGHKVLIWSSFVKNVEYIAQRLSDVGSVYIHGGVDAGEEDDDESREGKIKLFHDDPNVRIMVANPAAASEGVSLHRVCHHALYLDRTFNSAHYLQSEDRIHRFGLLPHQSTTIEIVECLDSVDETVRMRLNFKIGAMAEALEDSSLRPDPIALDPTDIEDYDEYSTGLSHDDIEALLKDFSREES</sequence>
<dbReference type="EMBL" id="CP150849">
    <property type="protein sequence ID" value="WZW54109.1"/>
    <property type="molecule type" value="Genomic_DNA"/>
</dbReference>
<keyword evidence="3" id="KW-0067">ATP-binding</keyword>
<dbReference type="PROSITE" id="PS51192">
    <property type="entry name" value="HELICASE_ATP_BIND_1"/>
    <property type="match status" value="1"/>
</dbReference>
<organism evidence="3 4">
    <name type="scientific">Burkholderia pyrrocinia</name>
    <name type="common">Pseudomonas pyrrocinia</name>
    <dbReference type="NCBI Taxonomy" id="60550"/>
    <lineage>
        <taxon>Bacteria</taxon>
        <taxon>Pseudomonadati</taxon>
        <taxon>Pseudomonadota</taxon>
        <taxon>Betaproteobacteria</taxon>
        <taxon>Burkholderiales</taxon>
        <taxon>Burkholderiaceae</taxon>
        <taxon>Burkholderia</taxon>
        <taxon>Burkholderia cepacia complex</taxon>
    </lineage>
</organism>
<keyword evidence="3" id="KW-0547">Nucleotide-binding</keyword>
<dbReference type="Pfam" id="PF00271">
    <property type="entry name" value="Helicase_C"/>
    <property type="match status" value="1"/>
</dbReference>
<name>A0ABZ3BHQ8_BURPY</name>
<accession>A0ABZ3BHQ8</accession>
<dbReference type="CDD" id="cd18793">
    <property type="entry name" value="SF2_C_SNF"/>
    <property type="match status" value="1"/>
</dbReference>